<keyword evidence="5 13" id="KW-0812">Transmembrane</keyword>
<dbReference type="RefSeq" id="WP_205260850.1">
    <property type="nucleotide sequence ID" value="NZ_JAERWK010000015.1"/>
</dbReference>
<accession>A0A939BWU2</accession>
<protein>
    <submittedName>
        <fullName evidence="14">DUF1211 domain-containing protein</fullName>
    </submittedName>
</protein>
<evidence type="ECO:0000256" key="4">
    <source>
        <dbReference type="ARBA" id="ARBA00022538"/>
    </source>
</evidence>
<keyword evidence="6" id="KW-0631">Potassium channel</keyword>
<dbReference type="AlphaFoldDB" id="A0A939BWU2"/>
<keyword evidence="11" id="KW-0407">Ion channel</keyword>
<evidence type="ECO:0000256" key="9">
    <source>
        <dbReference type="ARBA" id="ARBA00023065"/>
    </source>
</evidence>
<keyword evidence="7" id="KW-0630">Potassium</keyword>
<evidence type="ECO:0000256" key="13">
    <source>
        <dbReference type="SAM" id="Phobius"/>
    </source>
</evidence>
<evidence type="ECO:0000256" key="1">
    <source>
        <dbReference type="ARBA" id="ARBA00004141"/>
    </source>
</evidence>
<evidence type="ECO:0000256" key="2">
    <source>
        <dbReference type="ARBA" id="ARBA00006920"/>
    </source>
</evidence>
<evidence type="ECO:0000256" key="3">
    <source>
        <dbReference type="ARBA" id="ARBA00022448"/>
    </source>
</evidence>
<comment type="caution">
    <text evidence="14">The sequence shown here is derived from an EMBL/GenBank/DDBJ whole genome shotgun (WGS) entry which is preliminary data.</text>
</comment>
<dbReference type="Proteomes" id="UP000663792">
    <property type="component" value="Unassembled WGS sequence"/>
</dbReference>
<evidence type="ECO:0000256" key="12">
    <source>
        <dbReference type="ARBA" id="ARBA00034430"/>
    </source>
</evidence>
<evidence type="ECO:0000256" key="8">
    <source>
        <dbReference type="ARBA" id="ARBA00022989"/>
    </source>
</evidence>
<dbReference type="EMBL" id="JAERWK010000015">
    <property type="protein sequence ID" value="MBM9467888.1"/>
    <property type="molecule type" value="Genomic_DNA"/>
</dbReference>
<evidence type="ECO:0000256" key="5">
    <source>
        <dbReference type="ARBA" id="ARBA00022692"/>
    </source>
</evidence>
<evidence type="ECO:0000256" key="10">
    <source>
        <dbReference type="ARBA" id="ARBA00023136"/>
    </source>
</evidence>
<dbReference type="PANTHER" id="PTHR31462">
    <property type="entry name" value="ENDOSOMAL/LYSOSOMAL POTASSIUM CHANNEL TMEM175"/>
    <property type="match status" value="1"/>
</dbReference>
<evidence type="ECO:0000256" key="6">
    <source>
        <dbReference type="ARBA" id="ARBA00022826"/>
    </source>
</evidence>
<evidence type="ECO:0000313" key="14">
    <source>
        <dbReference type="EMBL" id="MBM9467888.1"/>
    </source>
</evidence>
<comment type="catalytic activity">
    <reaction evidence="12">
        <text>K(+)(in) = K(+)(out)</text>
        <dbReference type="Rhea" id="RHEA:29463"/>
        <dbReference type="ChEBI" id="CHEBI:29103"/>
    </reaction>
</comment>
<reference evidence="14" key="1">
    <citation type="submission" date="2021-01" db="EMBL/GenBank/DDBJ databases">
        <title>YIM 132084 draft genome.</title>
        <authorList>
            <person name="An D."/>
        </authorList>
    </citation>
    <scope>NUCLEOTIDE SEQUENCE</scope>
    <source>
        <strain evidence="14">YIM 132084</strain>
    </source>
</reference>
<comment type="subcellular location">
    <subcellularLocation>
        <location evidence="1">Membrane</location>
        <topology evidence="1">Multi-pass membrane protein</topology>
    </subcellularLocation>
</comment>
<dbReference type="GO" id="GO:0016020">
    <property type="term" value="C:membrane"/>
    <property type="evidence" value="ECO:0007669"/>
    <property type="project" value="UniProtKB-SubCell"/>
</dbReference>
<comment type="similarity">
    <text evidence="2">Belongs to the TMEM175 family.</text>
</comment>
<sequence length="252" mass="27765">MTSDRRQRRTALAPLVGATLRAMGKERTRRTRRGWLTEKDNDRVGALTDGTVAIALTVLVLELPVPDGADSPGGLWSALQDHAREYVTFLFAFWLIAIFWVAHRQEFRRVRIATERVVWANFLYLAAVVLIPFSSQLLSGHGGNALAITVFAGNLLLVSVSLVLIQIAARADEVATAEGQQEWITSMVRSCVLIAIDVLVIAVSWIRPNVAELLFLVLIVNEPIARVIQRRILAGRVSDRRSVADDPTPPAG</sequence>
<keyword evidence="8 13" id="KW-1133">Transmembrane helix</keyword>
<keyword evidence="15" id="KW-1185">Reference proteome</keyword>
<dbReference type="PANTHER" id="PTHR31462:SF5">
    <property type="entry name" value="ENDOSOMAL_LYSOSOMAL PROTON CHANNEL TMEM175"/>
    <property type="match status" value="1"/>
</dbReference>
<keyword evidence="3" id="KW-0813">Transport</keyword>
<feature type="transmembrane region" description="Helical" evidence="13">
    <location>
        <begin position="122"/>
        <end position="139"/>
    </location>
</feature>
<organism evidence="14 15">
    <name type="scientific">Nakamurella leprariae</name>
    <dbReference type="NCBI Taxonomy" id="2803911"/>
    <lineage>
        <taxon>Bacteria</taxon>
        <taxon>Bacillati</taxon>
        <taxon>Actinomycetota</taxon>
        <taxon>Actinomycetes</taxon>
        <taxon>Nakamurellales</taxon>
        <taxon>Nakamurellaceae</taxon>
        <taxon>Nakamurella</taxon>
    </lineage>
</organism>
<evidence type="ECO:0000256" key="7">
    <source>
        <dbReference type="ARBA" id="ARBA00022958"/>
    </source>
</evidence>
<dbReference type="InterPro" id="IPR010617">
    <property type="entry name" value="TMEM175-like"/>
</dbReference>
<gene>
    <name evidence="14" type="ORF">JL106_11395</name>
</gene>
<keyword evidence="9" id="KW-0406">Ion transport</keyword>
<evidence type="ECO:0000256" key="11">
    <source>
        <dbReference type="ARBA" id="ARBA00023303"/>
    </source>
</evidence>
<evidence type="ECO:0000313" key="15">
    <source>
        <dbReference type="Proteomes" id="UP000663792"/>
    </source>
</evidence>
<proteinExistence type="inferred from homology"/>
<feature type="transmembrane region" description="Helical" evidence="13">
    <location>
        <begin position="186"/>
        <end position="206"/>
    </location>
</feature>
<keyword evidence="4" id="KW-0633">Potassium transport</keyword>
<keyword evidence="10 13" id="KW-0472">Membrane</keyword>
<feature type="transmembrane region" description="Helical" evidence="13">
    <location>
        <begin position="145"/>
        <end position="165"/>
    </location>
</feature>
<feature type="transmembrane region" description="Helical" evidence="13">
    <location>
        <begin position="86"/>
        <end position="102"/>
    </location>
</feature>
<dbReference type="Pfam" id="PF06736">
    <property type="entry name" value="TMEM175"/>
    <property type="match status" value="1"/>
</dbReference>
<name>A0A939BWU2_9ACTN</name>
<dbReference type="GO" id="GO:0005267">
    <property type="term" value="F:potassium channel activity"/>
    <property type="evidence" value="ECO:0007669"/>
    <property type="project" value="UniProtKB-KW"/>
</dbReference>
<dbReference type="GO" id="GO:0015252">
    <property type="term" value="F:proton channel activity"/>
    <property type="evidence" value="ECO:0007669"/>
    <property type="project" value="InterPro"/>
</dbReference>